<evidence type="ECO:0000313" key="2">
    <source>
        <dbReference type="EMBL" id="OWT43359.1"/>
    </source>
</evidence>
<gene>
    <name evidence="2" type="ORF">VFPPC_17478</name>
</gene>
<proteinExistence type="predicted"/>
<organism evidence="2 3">
    <name type="scientific">Pochonia chlamydosporia 170</name>
    <dbReference type="NCBI Taxonomy" id="1380566"/>
    <lineage>
        <taxon>Eukaryota</taxon>
        <taxon>Fungi</taxon>
        <taxon>Dikarya</taxon>
        <taxon>Ascomycota</taxon>
        <taxon>Pezizomycotina</taxon>
        <taxon>Sordariomycetes</taxon>
        <taxon>Hypocreomycetidae</taxon>
        <taxon>Hypocreales</taxon>
        <taxon>Clavicipitaceae</taxon>
        <taxon>Pochonia</taxon>
    </lineage>
</organism>
<evidence type="ECO:0000313" key="3">
    <source>
        <dbReference type="Proteomes" id="UP000078397"/>
    </source>
</evidence>
<dbReference type="EMBL" id="LSBJ02000002">
    <property type="protein sequence ID" value="OWT43359.1"/>
    <property type="molecule type" value="Genomic_DNA"/>
</dbReference>
<dbReference type="AlphaFoldDB" id="A0A219ARZ5"/>
<reference evidence="2 3" key="1">
    <citation type="journal article" date="2016" name="PLoS Pathog.">
        <title>Biosynthesis of antibiotic leucinostatins in bio-control fungus Purpureocillium lilacinum and their inhibition on phytophthora revealed by genome mining.</title>
        <authorList>
            <person name="Wang G."/>
            <person name="Liu Z."/>
            <person name="Lin R."/>
            <person name="Li E."/>
            <person name="Mao Z."/>
            <person name="Ling J."/>
            <person name="Yang Y."/>
            <person name="Yin W.B."/>
            <person name="Xie B."/>
        </authorList>
    </citation>
    <scope>NUCLEOTIDE SEQUENCE [LARGE SCALE GENOMIC DNA]</scope>
    <source>
        <strain evidence="2">170</strain>
    </source>
</reference>
<evidence type="ECO:0000256" key="1">
    <source>
        <dbReference type="SAM" id="MobiDB-lite"/>
    </source>
</evidence>
<name>A0A219ARZ5_METCM</name>
<sequence>MVQSGSNRAEPQSNKHAIRKRKQPVEDSFPTIKGGFEATTRSITPAERVSARGFDLEAQEELYDNCMSRTRTLEGANSGRSLGSDVELVGVSRPPN</sequence>
<accession>A0A219ARZ5</accession>
<dbReference type="KEGG" id="pchm:VFPPC_17478"/>
<comment type="caution">
    <text evidence="2">The sequence shown here is derived from an EMBL/GenBank/DDBJ whole genome shotgun (WGS) entry which is preliminary data.</text>
</comment>
<keyword evidence="3" id="KW-1185">Reference proteome</keyword>
<dbReference type="Proteomes" id="UP000078397">
    <property type="component" value="Unassembled WGS sequence"/>
</dbReference>
<feature type="region of interest" description="Disordered" evidence="1">
    <location>
        <begin position="1"/>
        <end position="38"/>
    </location>
</feature>
<dbReference type="RefSeq" id="XP_022285792.1">
    <property type="nucleotide sequence ID" value="XM_022429181.1"/>
</dbReference>
<dbReference type="GeneID" id="33936439"/>
<feature type="compositionally biased region" description="Polar residues" evidence="1">
    <location>
        <begin position="1"/>
        <end position="15"/>
    </location>
</feature>
<protein>
    <submittedName>
        <fullName evidence="2">Uncharacterized protein</fullName>
    </submittedName>
</protein>
<feature type="region of interest" description="Disordered" evidence="1">
    <location>
        <begin position="74"/>
        <end position="96"/>
    </location>
</feature>